<dbReference type="AlphaFoldDB" id="F6EGC5"/>
<organism evidence="3 4">
    <name type="scientific">Hoyosella subflava (strain DSM 45089 / JCM 17490 / NBRC 109087 / DQS3-9A1)</name>
    <name type="common">Amycolicicoccus subflavus</name>
    <dbReference type="NCBI Taxonomy" id="443218"/>
    <lineage>
        <taxon>Bacteria</taxon>
        <taxon>Bacillati</taxon>
        <taxon>Actinomycetota</taxon>
        <taxon>Actinomycetes</taxon>
        <taxon>Mycobacteriales</taxon>
        <taxon>Hoyosellaceae</taxon>
        <taxon>Hoyosella</taxon>
    </lineage>
</organism>
<proteinExistence type="predicted"/>
<feature type="transmembrane region" description="Helical" evidence="2">
    <location>
        <begin position="50"/>
        <end position="69"/>
    </location>
</feature>
<evidence type="ECO:0000256" key="1">
    <source>
        <dbReference type="SAM" id="MobiDB-lite"/>
    </source>
</evidence>
<gene>
    <name evidence="3" type="ordered locus">AS9A_1398</name>
</gene>
<keyword evidence="4" id="KW-1185">Reference proteome</keyword>
<sequence length="98" mass="10227">MKEPEYAGRDEAFPSSAGRALARLGYLLIVLAVVAIPLGLIAAASGEATLAWIAGACALVLLVVGGGLWRWQASRKQESHPESSDRQVSAEGKGPIDI</sequence>
<feature type="compositionally biased region" description="Basic and acidic residues" evidence="1">
    <location>
        <begin position="75"/>
        <end position="85"/>
    </location>
</feature>
<accession>F6EGC5</accession>
<evidence type="ECO:0000313" key="3">
    <source>
        <dbReference type="EMBL" id="AEF39850.1"/>
    </source>
</evidence>
<protein>
    <recommendedName>
        <fullName evidence="5">Transmembrane protein</fullName>
    </recommendedName>
</protein>
<dbReference type="HOGENOM" id="CLU_2476547_0_0_11"/>
<keyword evidence="2" id="KW-0472">Membrane</keyword>
<evidence type="ECO:0008006" key="5">
    <source>
        <dbReference type="Google" id="ProtNLM"/>
    </source>
</evidence>
<dbReference type="KEGG" id="asd:AS9A_1398"/>
<keyword evidence="2" id="KW-1133">Transmembrane helix</keyword>
<dbReference type="RefSeq" id="WP_013806199.1">
    <property type="nucleotide sequence ID" value="NC_015564.1"/>
</dbReference>
<feature type="transmembrane region" description="Helical" evidence="2">
    <location>
        <begin position="21"/>
        <end position="44"/>
    </location>
</feature>
<keyword evidence="2" id="KW-0812">Transmembrane</keyword>
<reference evidence="3 4" key="1">
    <citation type="journal article" date="2011" name="J. Bacteriol.">
        <title>Complete genome sequence of Amycolicicoccus subflavus DQS3-9A1T, an actinomycete isolated from crude oil-polluted soil.</title>
        <authorList>
            <person name="Cai M."/>
            <person name="Chen W.M."/>
            <person name="Nie Y."/>
            <person name="Chi C.Q."/>
            <person name="Wang Y.N."/>
            <person name="Tang Y.Q."/>
            <person name="Li G.Y."/>
            <person name="Wu X.L."/>
        </authorList>
    </citation>
    <scope>NUCLEOTIDE SEQUENCE [LARGE SCALE GENOMIC DNA]</scope>
    <source>
        <strain evidence="4">DSM 45089 / DQS3-9A1</strain>
    </source>
</reference>
<feature type="region of interest" description="Disordered" evidence="1">
    <location>
        <begin position="75"/>
        <end position="98"/>
    </location>
</feature>
<dbReference type="EMBL" id="CP002786">
    <property type="protein sequence ID" value="AEF39850.1"/>
    <property type="molecule type" value="Genomic_DNA"/>
</dbReference>
<dbReference type="Proteomes" id="UP000009235">
    <property type="component" value="Chromosome"/>
</dbReference>
<evidence type="ECO:0000256" key="2">
    <source>
        <dbReference type="SAM" id="Phobius"/>
    </source>
</evidence>
<evidence type="ECO:0000313" key="4">
    <source>
        <dbReference type="Proteomes" id="UP000009235"/>
    </source>
</evidence>
<name>F6EGC5_HOYSD</name>
<dbReference type="OrthoDB" id="9907507at2"/>